<evidence type="ECO:0000313" key="2">
    <source>
        <dbReference type="Proteomes" id="UP001159363"/>
    </source>
</evidence>
<dbReference type="Proteomes" id="UP001159363">
    <property type="component" value="Chromosome 14"/>
</dbReference>
<sequence length="665" mass="74794">MREVATSFPTNSRQKLLLSLPPTPDPQGLRHVPRTFPRRHRQDFRLVTFCTSSDAGLTPATEDLSIRVSVKGGVGLCWRKPIIVVSNDVTPYQNWFESRVQVLCADTPFWLEEKALYVKKEKIFEEEIAILISDDVRLRLKFRILDIKREAGSSGALRHVDMSKKTLTYSVRQCIDVSLKICSTCRGRHVVAEVDISMPKSTCRCRGQRYTMRNERSDERKGNLRLRVSSSEGCGWQSELFDQMPTGRVWLVSAATSGQPMVPGACQLLVNFLQGEGNGIPPEKPAHERHCPARFPLAGILERPGRGLNMFAFVGGEQANRSTTRSPLVACRSRITPPPQQIAGNLVKSNPFLPQDPIWNIPDHINPSARPLFPSNPSHDPPDSAANFNSLALPSTPEQRGQCLELYRTRETPRMNDLLRGHVVPVLWRDTPALSCYRDTGRNWATSSSDSADHKGNSCTSVASPVLTCCLWSRQQLSIAHHTWIVWNAWAVLMCSRGQQEIPISPRLNTYGILLDRNSETVFQSAGYRAPFVTAVSQLVSGEDMTYVRLLSEQKRTVRRKQNDNERRGCGYFVAHIHTFPGKWMYIREATPESCDSKASVHRISKKVKKSPRVEFYEGAVNMLNNNNNKHSSGGKSFAPMSRPDNECCSSWTVHLPISIKTYGR</sequence>
<accession>A0ABQ9G682</accession>
<gene>
    <name evidence="1" type="ORF">PR048_031778</name>
</gene>
<keyword evidence="2" id="KW-1185">Reference proteome</keyword>
<proteinExistence type="predicted"/>
<protein>
    <submittedName>
        <fullName evidence="1">Uncharacterized protein</fullName>
    </submittedName>
</protein>
<comment type="caution">
    <text evidence="1">The sequence shown here is derived from an EMBL/GenBank/DDBJ whole genome shotgun (WGS) entry which is preliminary data.</text>
</comment>
<name>A0ABQ9G682_9NEOP</name>
<reference evidence="1 2" key="1">
    <citation type="submission" date="2023-02" db="EMBL/GenBank/DDBJ databases">
        <title>LHISI_Scaffold_Assembly.</title>
        <authorList>
            <person name="Stuart O.P."/>
            <person name="Cleave R."/>
            <person name="Magrath M.J.L."/>
            <person name="Mikheyev A.S."/>
        </authorList>
    </citation>
    <scope>NUCLEOTIDE SEQUENCE [LARGE SCALE GENOMIC DNA]</scope>
    <source>
        <strain evidence="1">Daus_M_001</strain>
        <tissue evidence="1">Leg muscle</tissue>
    </source>
</reference>
<dbReference type="EMBL" id="JARBHB010000015">
    <property type="protein sequence ID" value="KAJ8867969.1"/>
    <property type="molecule type" value="Genomic_DNA"/>
</dbReference>
<organism evidence="1 2">
    <name type="scientific">Dryococelus australis</name>
    <dbReference type="NCBI Taxonomy" id="614101"/>
    <lineage>
        <taxon>Eukaryota</taxon>
        <taxon>Metazoa</taxon>
        <taxon>Ecdysozoa</taxon>
        <taxon>Arthropoda</taxon>
        <taxon>Hexapoda</taxon>
        <taxon>Insecta</taxon>
        <taxon>Pterygota</taxon>
        <taxon>Neoptera</taxon>
        <taxon>Polyneoptera</taxon>
        <taxon>Phasmatodea</taxon>
        <taxon>Verophasmatodea</taxon>
        <taxon>Anareolatae</taxon>
        <taxon>Phasmatidae</taxon>
        <taxon>Eurycanthinae</taxon>
        <taxon>Dryococelus</taxon>
    </lineage>
</organism>
<evidence type="ECO:0000313" key="1">
    <source>
        <dbReference type="EMBL" id="KAJ8867969.1"/>
    </source>
</evidence>